<proteinExistence type="predicted"/>
<dbReference type="EMBL" id="SISK01000005">
    <property type="protein sequence ID" value="TBN40388.1"/>
    <property type="molecule type" value="Genomic_DNA"/>
</dbReference>
<keyword evidence="3" id="KW-1185">Reference proteome</keyword>
<comment type="caution">
    <text evidence="2">The sequence shown here is derived from an EMBL/GenBank/DDBJ whole genome shotgun (WGS) entry which is preliminary data.</text>
</comment>
<evidence type="ECO:0000259" key="1">
    <source>
        <dbReference type="Pfam" id="PF18557"/>
    </source>
</evidence>
<gene>
    <name evidence="2" type="ORF">EYE42_08305</name>
</gene>
<protein>
    <submittedName>
        <fullName evidence="2">Transcriptional regulator</fullName>
    </submittedName>
</protein>
<dbReference type="AlphaFoldDB" id="A0A4Q9G223"/>
<dbReference type="OrthoDB" id="7875342at2"/>
<dbReference type="RefSeq" id="WP_130990852.1">
    <property type="nucleotide sequence ID" value="NZ_SISK01000005.1"/>
</dbReference>
<reference evidence="2 3" key="1">
    <citation type="submission" date="2019-02" db="EMBL/GenBank/DDBJ databases">
        <title>Paracoccus subflavus sp. nov., isolated from marine sediment of the Pacific Ocean.</title>
        <authorList>
            <person name="Zhang G."/>
        </authorList>
    </citation>
    <scope>NUCLEOTIDE SEQUENCE [LARGE SCALE GENOMIC DNA]</scope>
    <source>
        <strain evidence="2 3">GY0581</strain>
    </source>
</reference>
<dbReference type="Proteomes" id="UP000293520">
    <property type="component" value="Unassembled WGS sequence"/>
</dbReference>
<dbReference type="Pfam" id="PF18557">
    <property type="entry name" value="NepR"/>
    <property type="match status" value="1"/>
</dbReference>
<accession>A0A4Q9G223</accession>
<evidence type="ECO:0000313" key="3">
    <source>
        <dbReference type="Proteomes" id="UP000293520"/>
    </source>
</evidence>
<organism evidence="2 3">
    <name type="scientific">Paracoccus subflavus</name>
    <dbReference type="NCBI Taxonomy" id="2528244"/>
    <lineage>
        <taxon>Bacteria</taxon>
        <taxon>Pseudomonadati</taxon>
        <taxon>Pseudomonadota</taxon>
        <taxon>Alphaproteobacteria</taxon>
        <taxon>Rhodobacterales</taxon>
        <taxon>Paracoccaceae</taxon>
        <taxon>Paracoccus</taxon>
    </lineage>
</organism>
<name>A0A4Q9G223_9RHOB</name>
<evidence type="ECO:0000313" key="2">
    <source>
        <dbReference type="EMBL" id="TBN40388.1"/>
    </source>
</evidence>
<feature type="domain" description="Anti-sigma factor NepR" evidence="1">
    <location>
        <begin position="15"/>
        <end position="47"/>
    </location>
</feature>
<dbReference type="InterPro" id="IPR041649">
    <property type="entry name" value="NepR"/>
</dbReference>
<sequence>MTSKRDDRRKAAVEKQIDENLRRAYEQDATEQIPDRFLALLEQLREQK</sequence>